<evidence type="ECO:0000256" key="8">
    <source>
        <dbReference type="ARBA" id="ARBA00023224"/>
    </source>
</evidence>
<accession>A0A6P8IAD3</accession>
<dbReference type="RefSeq" id="XP_031565073.1">
    <property type="nucleotide sequence ID" value="XM_031709213.1"/>
</dbReference>
<evidence type="ECO:0000313" key="12">
    <source>
        <dbReference type="Proteomes" id="UP000515163"/>
    </source>
</evidence>
<protein>
    <submittedName>
        <fullName evidence="13">D(2)-like dopamine receptor</fullName>
    </submittedName>
</protein>
<sequence>MSNIGYIMDNRSLRTSNNTRNSTSINRTSETIELSARVIVSIALMIIIILGNSLVILAYKKNHRLRTGTYTFLVSLAISDFLVGSVSLPLWIYGSVQGWPLPDKVYTFFICFDIFSALASTLHLSAVSLERFVAISKPFYYKTITFRSYFVWIGVAWGLAFVVAALHPRILSTVLPIPKDSIHFMYQVHGIVLFSCGYLAPMVLITTVNIRIFKIAKKLIRNMARPSQVTTNRNSSSILNYTRRRLPKERKTAITLVMITGLFFAAWLPFFIVNMLSLYCLTTCLSLDERKLLIIVEFTKWLHYSNSAINAVIYAFRDIEMRKTFISLLWPCCRPCKGSRVDPTSPGPSVLRTRHHSSSSVSKLPEFLAAKEKETDHDLAC</sequence>
<evidence type="ECO:0000259" key="11">
    <source>
        <dbReference type="PROSITE" id="PS50262"/>
    </source>
</evidence>
<evidence type="ECO:0000256" key="3">
    <source>
        <dbReference type="ARBA" id="ARBA00022692"/>
    </source>
</evidence>
<dbReference type="GO" id="GO:0007268">
    <property type="term" value="P:chemical synaptic transmission"/>
    <property type="evidence" value="ECO:0007669"/>
    <property type="project" value="TreeGrafter"/>
</dbReference>
<proteinExistence type="inferred from homology"/>
<dbReference type="GO" id="GO:0045202">
    <property type="term" value="C:synapse"/>
    <property type="evidence" value="ECO:0007669"/>
    <property type="project" value="GOC"/>
</dbReference>
<dbReference type="Gene3D" id="1.20.1070.10">
    <property type="entry name" value="Rhodopsin 7-helix transmembrane proteins"/>
    <property type="match status" value="1"/>
</dbReference>
<dbReference type="Proteomes" id="UP000515163">
    <property type="component" value="Unplaced"/>
</dbReference>
<name>A0A6P8IAD3_ACTTE</name>
<keyword evidence="7 9" id="KW-0675">Receptor</keyword>
<feature type="domain" description="G-protein coupled receptors family 1 profile" evidence="11">
    <location>
        <begin position="51"/>
        <end position="314"/>
    </location>
</feature>
<organism evidence="12 13">
    <name type="scientific">Actinia tenebrosa</name>
    <name type="common">Australian red waratah sea anemone</name>
    <dbReference type="NCBI Taxonomy" id="6105"/>
    <lineage>
        <taxon>Eukaryota</taxon>
        <taxon>Metazoa</taxon>
        <taxon>Cnidaria</taxon>
        <taxon>Anthozoa</taxon>
        <taxon>Hexacorallia</taxon>
        <taxon>Actiniaria</taxon>
        <taxon>Actiniidae</taxon>
        <taxon>Actinia</taxon>
    </lineage>
</organism>
<dbReference type="GO" id="GO:0005886">
    <property type="term" value="C:plasma membrane"/>
    <property type="evidence" value="ECO:0007669"/>
    <property type="project" value="UniProtKB-SubCell"/>
</dbReference>
<dbReference type="GO" id="GO:0004993">
    <property type="term" value="F:G protein-coupled serotonin receptor activity"/>
    <property type="evidence" value="ECO:0007669"/>
    <property type="project" value="TreeGrafter"/>
</dbReference>
<dbReference type="GeneID" id="116300353"/>
<reference evidence="13" key="1">
    <citation type="submission" date="2025-08" db="UniProtKB">
        <authorList>
            <consortium name="RefSeq"/>
        </authorList>
    </citation>
    <scope>IDENTIFICATION</scope>
    <source>
        <tissue evidence="13">Tentacle</tissue>
    </source>
</reference>
<gene>
    <name evidence="13" type="primary">LOC116300353</name>
</gene>
<dbReference type="OrthoDB" id="10018303at2759"/>
<evidence type="ECO:0000256" key="7">
    <source>
        <dbReference type="ARBA" id="ARBA00023170"/>
    </source>
</evidence>
<dbReference type="InterPro" id="IPR000276">
    <property type="entry name" value="GPCR_Rhodpsn"/>
</dbReference>
<comment type="similarity">
    <text evidence="9">Belongs to the G-protein coupled receptor 1 family.</text>
</comment>
<evidence type="ECO:0000256" key="4">
    <source>
        <dbReference type="ARBA" id="ARBA00022989"/>
    </source>
</evidence>
<keyword evidence="3 9" id="KW-0812">Transmembrane</keyword>
<dbReference type="GO" id="GO:0030594">
    <property type="term" value="F:neurotransmitter receptor activity"/>
    <property type="evidence" value="ECO:0007669"/>
    <property type="project" value="TreeGrafter"/>
</dbReference>
<comment type="subcellular location">
    <subcellularLocation>
        <location evidence="1">Cell membrane</location>
        <topology evidence="1">Multi-pass membrane protein</topology>
    </subcellularLocation>
</comment>
<dbReference type="PROSITE" id="PS00237">
    <property type="entry name" value="G_PROTEIN_RECEP_F1_1"/>
    <property type="match status" value="1"/>
</dbReference>
<dbReference type="PANTHER" id="PTHR24247">
    <property type="entry name" value="5-HYDROXYTRYPTAMINE RECEPTOR"/>
    <property type="match status" value="1"/>
</dbReference>
<feature type="transmembrane region" description="Helical" evidence="10">
    <location>
        <begin position="253"/>
        <end position="279"/>
    </location>
</feature>
<keyword evidence="5 9" id="KW-0297">G-protein coupled receptor</keyword>
<dbReference type="PRINTS" id="PR00237">
    <property type="entry name" value="GPCRRHODOPSN"/>
</dbReference>
<dbReference type="CDD" id="cd14967">
    <property type="entry name" value="7tmA_amine_R-like"/>
    <property type="match status" value="1"/>
</dbReference>
<feature type="transmembrane region" description="Helical" evidence="10">
    <location>
        <begin position="105"/>
        <end position="129"/>
    </location>
</feature>
<dbReference type="AlphaFoldDB" id="A0A6P8IAD3"/>
<dbReference type="PANTHER" id="PTHR24247:SF202">
    <property type="entry name" value="5-HYDROXYTRYPTAMINE RECEPTOR 1"/>
    <property type="match status" value="1"/>
</dbReference>
<evidence type="ECO:0000256" key="10">
    <source>
        <dbReference type="SAM" id="Phobius"/>
    </source>
</evidence>
<dbReference type="PROSITE" id="PS50262">
    <property type="entry name" value="G_PROTEIN_RECEP_F1_2"/>
    <property type="match status" value="1"/>
</dbReference>
<feature type="transmembrane region" description="Helical" evidence="10">
    <location>
        <begin position="38"/>
        <end position="59"/>
    </location>
</feature>
<dbReference type="Pfam" id="PF00001">
    <property type="entry name" value="7tm_1"/>
    <property type="match status" value="1"/>
</dbReference>
<keyword evidence="2" id="KW-1003">Cell membrane</keyword>
<feature type="transmembrane region" description="Helical" evidence="10">
    <location>
        <begin position="149"/>
        <end position="171"/>
    </location>
</feature>
<dbReference type="InterPro" id="IPR017452">
    <property type="entry name" value="GPCR_Rhodpsn_7TM"/>
</dbReference>
<evidence type="ECO:0000256" key="5">
    <source>
        <dbReference type="ARBA" id="ARBA00023040"/>
    </source>
</evidence>
<dbReference type="FunFam" id="1.20.1070.10:FF:000437">
    <property type="entry name" value="Predicted protein"/>
    <property type="match status" value="1"/>
</dbReference>
<dbReference type="InParanoid" id="A0A6P8IAD3"/>
<evidence type="ECO:0000256" key="9">
    <source>
        <dbReference type="RuleBase" id="RU000688"/>
    </source>
</evidence>
<dbReference type="FunCoup" id="A0A6P8IAD3">
    <property type="interactions" value="564"/>
</dbReference>
<dbReference type="SUPFAM" id="SSF81321">
    <property type="entry name" value="Family A G protein-coupled receptor-like"/>
    <property type="match status" value="1"/>
</dbReference>
<keyword evidence="8 9" id="KW-0807">Transducer</keyword>
<evidence type="ECO:0000256" key="2">
    <source>
        <dbReference type="ARBA" id="ARBA00022475"/>
    </source>
</evidence>
<keyword evidence="12" id="KW-1185">Reference proteome</keyword>
<dbReference type="GO" id="GO:0030425">
    <property type="term" value="C:dendrite"/>
    <property type="evidence" value="ECO:0007669"/>
    <property type="project" value="TreeGrafter"/>
</dbReference>
<keyword evidence="4 10" id="KW-1133">Transmembrane helix</keyword>
<dbReference type="GO" id="GO:0007187">
    <property type="term" value="P:G protein-coupled receptor signaling pathway, coupled to cyclic nucleotide second messenger"/>
    <property type="evidence" value="ECO:0007669"/>
    <property type="project" value="TreeGrafter"/>
</dbReference>
<evidence type="ECO:0000313" key="13">
    <source>
        <dbReference type="RefSeq" id="XP_031565073.1"/>
    </source>
</evidence>
<feature type="transmembrane region" description="Helical" evidence="10">
    <location>
        <begin position="71"/>
        <end position="93"/>
    </location>
</feature>
<feature type="transmembrane region" description="Helical" evidence="10">
    <location>
        <begin position="191"/>
        <end position="213"/>
    </location>
</feature>
<evidence type="ECO:0000256" key="6">
    <source>
        <dbReference type="ARBA" id="ARBA00023136"/>
    </source>
</evidence>
<evidence type="ECO:0000256" key="1">
    <source>
        <dbReference type="ARBA" id="ARBA00004651"/>
    </source>
</evidence>
<dbReference type="KEGG" id="aten:116300353"/>
<keyword evidence="6 10" id="KW-0472">Membrane</keyword>